<feature type="transmembrane region" description="Helical" evidence="8">
    <location>
        <begin position="175"/>
        <end position="192"/>
    </location>
</feature>
<evidence type="ECO:0000313" key="10">
    <source>
        <dbReference type="Proteomes" id="UP000254209"/>
    </source>
</evidence>
<name>A0A376BVF2_9NEIS</name>
<keyword evidence="5 8" id="KW-0812">Transmembrane</keyword>
<keyword evidence="10" id="KW-1185">Reference proteome</keyword>
<evidence type="ECO:0000256" key="3">
    <source>
        <dbReference type="ARBA" id="ARBA00022448"/>
    </source>
</evidence>
<accession>A0A376BVF2</accession>
<sequence length="319" mass="34483">MLALFFATFAFALKVTLPNILLLCLGKYLRLKKMVTLEFCEQASELVFKFALPFMLFVNLIDIKIDYAANAKLVAAGAICTTLLYLLAELYAYFRVPNVRDKGVFVQGVFRSNLGIVGLATVQNAYGAAGVAHAAVYMGLITILLNVFSVLTLSRTSNHSVRDKLCEIGKKIAKNPLIIMIVLALIGNALHIRLPEFLMHTFQYLAHIALPLALICAGATFDWQSMRQRSDVSMQASIGRLLIAPMMAVAIGVWLGFRGTDMGILFLMTATPVAAASYVMARAMGGNDVAAANIIGITTAGSMVTTSVGVMILRGFGLM</sequence>
<dbReference type="GO" id="GO:0005886">
    <property type="term" value="C:plasma membrane"/>
    <property type="evidence" value="ECO:0007669"/>
    <property type="project" value="UniProtKB-SubCell"/>
</dbReference>
<dbReference type="GO" id="GO:0055085">
    <property type="term" value="P:transmembrane transport"/>
    <property type="evidence" value="ECO:0007669"/>
    <property type="project" value="InterPro"/>
</dbReference>
<evidence type="ECO:0000256" key="7">
    <source>
        <dbReference type="ARBA" id="ARBA00023136"/>
    </source>
</evidence>
<dbReference type="InterPro" id="IPR038770">
    <property type="entry name" value="Na+/solute_symporter_sf"/>
</dbReference>
<keyword evidence="7 8" id="KW-0472">Membrane</keyword>
<dbReference type="OrthoDB" id="9805563at2"/>
<comment type="similarity">
    <text evidence="2">Belongs to the auxin efflux carrier (TC 2.A.69) family.</text>
</comment>
<dbReference type="PANTHER" id="PTHR36838">
    <property type="entry name" value="AUXIN EFFLUX CARRIER FAMILY PROTEIN"/>
    <property type="match status" value="1"/>
</dbReference>
<gene>
    <name evidence="9" type="ORF">NCTC10283_02490</name>
</gene>
<feature type="transmembrane region" description="Helical" evidence="8">
    <location>
        <begin position="293"/>
        <end position="313"/>
    </location>
</feature>
<dbReference type="RefSeq" id="WP_034290643.1">
    <property type="nucleotide sequence ID" value="NZ_CP091519.2"/>
</dbReference>
<evidence type="ECO:0000256" key="2">
    <source>
        <dbReference type="ARBA" id="ARBA00010145"/>
    </source>
</evidence>
<evidence type="ECO:0000256" key="6">
    <source>
        <dbReference type="ARBA" id="ARBA00022989"/>
    </source>
</evidence>
<evidence type="ECO:0000256" key="1">
    <source>
        <dbReference type="ARBA" id="ARBA00004651"/>
    </source>
</evidence>
<dbReference type="Proteomes" id="UP000254209">
    <property type="component" value="Unassembled WGS sequence"/>
</dbReference>
<feature type="transmembrane region" description="Helical" evidence="8">
    <location>
        <begin position="204"/>
        <end position="226"/>
    </location>
</feature>
<comment type="subcellular location">
    <subcellularLocation>
        <location evidence="1">Cell membrane</location>
        <topology evidence="1">Multi-pass membrane protein</topology>
    </subcellularLocation>
</comment>
<evidence type="ECO:0000256" key="5">
    <source>
        <dbReference type="ARBA" id="ARBA00022692"/>
    </source>
</evidence>
<keyword evidence="6 8" id="KW-1133">Transmembrane helix</keyword>
<evidence type="ECO:0000256" key="4">
    <source>
        <dbReference type="ARBA" id="ARBA00022475"/>
    </source>
</evidence>
<feature type="transmembrane region" description="Helical" evidence="8">
    <location>
        <begin position="238"/>
        <end position="257"/>
    </location>
</feature>
<keyword evidence="3" id="KW-0813">Transport</keyword>
<dbReference type="Gene3D" id="1.20.1530.20">
    <property type="match status" value="1"/>
</dbReference>
<dbReference type="PANTHER" id="PTHR36838:SF4">
    <property type="entry name" value="AUXIN EFFLUX CARRIER FAMILY PROTEIN"/>
    <property type="match status" value="1"/>
</dbReference>
<dbReference type="Pfam" id="PF03547">
    <property type="entry name" value="Mem_trans"/>
    <property type="match status" value="1"/>
</dbReference>
<feature type="transmembrane region" description="Helical" evidence="8">
    <location>
        <begin position="134"/>
        <end position="154"/>
    </location>
</feature>
<dbReference type="AlphaFoldDB" id="A0A376BVF2"/>
<organism evidence="9 10">
    <name type="scientific">Alysiella crassa</name>
    <dbReference type="NCBI Taxonomy" id="153491"/>
    <lineage>
        <taxon>Bacteria</taxon>
        <taxon>Pseudomonadati</taxon>
        <taxon>Pseudomonadota</taxon>
        <taxon>Betaproteobacteria</taxon>
        <taxon>Neisseriales</taxon>
        <taxon>Neisseriaceae</taxon>
        <taxon>Alysiella</taxon>
    </lineage>
</organism>
<proteinExistence type="inferred from homology"/>
<reference evidence="9 10" key="1">
    <citation type="submission" date="2018-06" db="EMBL/GenBank/DDBJ databases">
        <authorList>
            <consortium name="Pathogen Informatics"/>
            <person name="Doyle S."/>
        </authorList>
    </citation>
    <scope>NUCLEOTIDE SEQUENCE [LARGE SCALE GENOMIC DNA]</scope>
    <source>
        <strain evidence="9 10">NCTC10283</strain>
    </source>
</reference>
<evidence type="ECO:0000256" key="8">
    <source>
        <dbReference type="SAM" id="Phobius"/>
    </source>
</evidence>
<feature type="transmembrane region" description="Helical" evidence="8">
    <location>
        <begin position="73"/>
        <end position="94"/>
    </location>
</feature>
<keyword evidence="4" id="KW-1003">Cell membrane</keyword>
<feature type="transmembrane region" description="Helical" evidence="8">
    <location>
        <begin position="263"/>
        <end position="281"/>
    </location>
</feature>
<dbReference type="InterPro" id="IPR004776">
    <property type="entry name" value="Mem_transp_PIN-like"/>
</dbReference>
<dbReference type="EMBL" id="UFSO01000003">
    <property type="protein sequence ID" value="SSY80926.1"/>
    <property type="molecule type" value="Genomic_DNA"/>
</dbReference>
<protein>
    <submittedName>
        <fullName evidence="9">Auxin efflux carrier</fullName>
    </submittedName>
</protein>
<evidence type="ECO:0000313" key="9">
    <source>
        <dbReference type="EMBL" id="SSY80926.1"/>
    </source>
</evidence>